<name>A0A8D8V133_9HEMI</name>
<organism evidence="1">
    <name type="scientific">Cacopsylla melanoneura</name>
    <dbReference type="NCBI Taxonomy" id="428564"/>
    <lineage>
        <taxon>Eukaryota</taxon>
        <taxon>Metazoa</taxon>
        <taxon>Ecdysozoa</taxon>
        <taxon>Arthropoda</taxon>
        <taxon>Hexapoda</taxon>
        <taxon>Insecta</taxon>
        <taxon>Pterygota</taxon>
        <taxon>Neoptera</taxon>
        <taxon>Paraneoptera</taxon>
        <taxon>Hemiptera</taxon>
        <taxon>Sternorrhyncha</taxon>
        <taxon>Psylloidea</taxon>
        <taxon>Psyllidae</taxon>
        <taxon>Psyllinae</taxon>
        <taxon>Cacopsylla</taxon>
    </lineage>
</organism>
<dbReference type="EMBL" id="HBUF01352560">
    <property type="protein sequence ID" value="CAG6715004.1"/>
    <property type="molecule type" value="Transcribed_RNA"/>
</dbReference>
<protein>
    <submittedName>
        <fullName evidence="1">Uncharacterized protein</fullName>
    </submittedName>
</protein>
<dbReference type="EMBL" id="HBUF01352562">
    <property type="protein sequence ID" value="CAG6715008.1"/>
    <property type="molecule type" value="Transcribed_RNA"/>
</dbReference>
<dbReference type="AlphaFoldDB" id="A0A8D8V133"/>
<proteinExistence type="predicted"/>
<evidence type="ECO:0000313" key="1">
    <source>
        <dbReference type="EMBL" id="CAG6715004.1"/>
    </source>
</evidence>
<reference evidence="1" key="1">
    <citation type="submission" date="2021-05" db="EMBL/GenBank/DDBJ databases">
        <authorList>
            <person name="Alioto T."/>
            <person name="Alioto T."/>
            <person name="Gomez Garrido J."/>
        </authorList>
    </citation>
    <scope>NUCLEOTIDE SEQUENCE</scope>
</reference>
<accession>A0A8D8V133</accession>
<sequence length="109" mass="12080">MGLNWPWKATVVRGEEGITSTITTSTVNSPTSFVTTGLTSRSPCPPVSPWILKSKLSSTGCPVFRLSCPFNYTGEIWWPIILTIVSLVKVQMKDSSVCTVQTMWRPFPK</sequence>